<organism evidence="2 3">
    <name type="scientific">Magnetofaba australis IT-1</name>
    <dbReference type="NCBI Taxonomy" id="1434232"/>
    <lineage>
        <taxon>Bacteria</taxon>
        <taxon>Pseudomonadati</taxon>
        <taxon>Pseudomonadota</taxon>
        <taxon>Magnetococcia</taxon>
        <taxon>Magnetococcales</taxon>
        <taxon>Magnetococcaceae</taxon>
        <taxon>Magnetofaba</taxon>
    </lineage>
</organism>
<reference evidence="2 3" key="1">
    <citation type="journal article" date="2016" name="BMC Genomics">
        <title>Combined genomic and structural analyses of a cultured magnetotactic bacterium reveals its niche adaptation to a dynamic environment.</title>
        <authorList>
            <person name="Araujo A.C."/>
            <person name="Morillo V."/>
            <person name="Cypriano J."/>
            <person name="Teixeira L.C."/>
            <person name="Leao P."/>
            <person name="Lyra S."/>
            <person name="Almeida L.G."/>
            <person name="Bazylinski D.A."/>
            <person name="Vasconcellos A.T."/>
            <person name="Abreu F."/>
            <person name="Lins U."/>
        </authorList>
    </citation>
    <scope>NUCLEOTIDE SEQUENCE [LARGE SCALE GENOMIC DNA]</scope>
    <source>
        <strain evidence="2 3">IT-1</strain>
    </source>
</reference>
<dbReference type="Gene3D" id="3.40.50.720">
    <property type="entry name" value="NAD(P)-binding Rossmann-like Domain"/>
    <property type="match status" value="1"/>
</dbReference>
<keyword evidence="2" id="KW-0808">Transferase</keyword>
<protein>
    <submittedName>
        <fullName evidence="2">Putative type 11 methyltransferase</fullName>
    </submittedName>
</protein>
<dbReference type="GO" id="GO:0008168">
    <property type="term" value="F:methyltransferase activity"/>
    <property type="evidence" value="ECO:0007669"/>
    <property type="project" value="UniProtKB-KW"/>
</dbReference>
<comment type="caution">
    <text evidence="2">The sequence shown here is derived from an EMBL/GenBank/DDBJ whole genome shotgun (WGS) entry which is preliminary data.</text>
</comment>
<evidence type="ECO:0000313" key="3">
    <source>
        <dbReference type="Proteomes" id="UP000194003"/>
    </source>
</evidence>
<sequence length="372" mass="40922">MCGGALYAEPLLTLENMPGAAQFMPDADSVGDDMGVNLRVRQCSGCGAIQLSDPPVRYYREVVRAAAYSPEMAVYRREQFAAFVAEYGLQDAAALEIGCGRGEYLSLLKEAGLNPHGLEFNPGSVAACIEEGLTASEGYLQRPDQQLAAGPFQAVFSFNFIEHMPDPVKALRAACLNLTDDGVGLLEVPNFDMILRDKLFSEFIGDHLLYFTEQSFTQMLGMCGFEVIRCEQTWHDYILTAHVRKRQRTDLSELGAYRQKIHADVHAWLDAAPGRGRVAVWGAGHQALAVMSLLGLGKRCDYVVDSAPFKQGRFTPASHLEIFAPSQLREDPVDAVLVMCASYSDEVARILRAEYDPNLTVAILREDGLESV</sequence>
<keyword evidence="2" id="KW-0489">Methyltransferase</keyword>
<dbReference type="Pfam" id="PF08484">
    <property type="entry name" value="Methyltransf_14"/>
    <property type="match status" value="1"/>
</dbReference>
<dbReference type="Gene3D" id="3.40.50.150">
    <property type="entry name" value="Vaccinia Virus protein VP39"/>
    <property type="match status" value="1"/>
</dbReference>
<dbReference type="AlphaFoldDB" id="A0A1Y2K2I5"/>
<evidence type="ECO:0000313" key="2">
    <source>
        <dbReference type="EMBL" id="OSM02251.1"/>
    </source>
</evidence>
<proteinExistence type="predicted"/>
<name>A0A1Y2K2I5_9PROT</name>
<evidence type="ECO:0000259" key="1">
    <source>
        <dbReference type="Pfam" id="PF08484"/>
    </source>
</evidence>
<dbReference type="Proteomes" id="UP000194003">
    <property type="component" value="Unassembled WGS sequence"/>
</dbReference>
<dbReference type="InterPro" id="IPR013691">
    <property type="entry name" value="MeTrfase_14"/>
</dbReference>
<dbReference type="PANTHER" id="PTHR43861">
    <property type="entry name" value="TRANS-ACONITATE 2-METHYLTRANSFERASE-RELATED"/>
    <property type="match status" value="1"/>
</dbReference>
<feature type="domain" description="C-methyltransferase" evidence="1">
    <location>
        <begin position="259"/>
        <end position="351"/>
    </location>
</feature>
<keyword evidence="3" id="KW-1185">Reference proteome</keyword>
<gene>
    <name evidence="2" type="ORF">MAIT1_02361</name>
</gene>
<dbReference type="STRING" id="1434232.MAIT1_02361"/>
<dbReference type="GO" id="GO:0032259">
    <property type="term" value="P:methylation"/>
    <property type="evidence" value="ECO:0007669"/>
    <property type="project" value="UniProtKB-KW"/>
</dbReference>
<dbReference type="InterPro" id="IPR029063">
    <property type="entry name" value="SAM-dependent_MTases_sf"/>
</dbReference>
<accession>A0A1Y2K2I5</accession>
<dbReference type="Pfam" id="PF13489">
    <property type="entry name" value="Methyltransf_23"/>
    <property type="match status" value="1"/>
</dbReference>
<dbReference type="SUPFAM" id="SSF53335">
    <property type="entry name" value="S-adenosyl-L-methionine-dependent methyltransferases"/>
    <property type="match status" value="1"/>
</dbReference>
<dbReference type="EMBL" id="LVJN01000020">
    <property type="protein sequence ID" value="OSM02251.1"/>
    <property type="molecule type" value="Genomic_DNA"/>
</dbReference>